<accession>A0A150I0Q1</accession>
<dbReference type="Proteomes" id="UP000075544">
    <property type="component" value="Unassembled WGS sequence"/>
</dbReference>
<dbReference type="PANTHER" id="PTHR32385">
    <property type="entry name" value="MANNOSYL PHOSPHORYLINOSITOL CERAMIDE SYNTHASE"/>
    <property type="match status" value="1"/>
</dbReference>
<dbReference type="Pfam" id="PF04488">
    <property type="entry name" value="Gly_transf_sug"/>
    <property type="match status" value="1"/>
</dbReference>
<proteinExistence type="predicted"/>
<dbReference type="PATRIC" id="fig|52133.19.peg.223"/>
<sequence length="260" mass="30927">MIPKIIHYCWFGGKPIPAHLQRYINDWNQKFPDWEIKLWNEESFDVDQHIFTQTAYQQRKYAFVSDYVRAWALHEFGGVYLDTDVELKHPLDDFLACEAFSGFESINLPFTAVWGAIPYHSLSKEILSYYHNKTYSDQEPPNTSFISDIISEKFKIDRTKDINQSGSNGYHTLHIYASHYFCLDLPVNYATHHFIGSWLEDKNGKKPYKQQLHNKYYLSKLEDDFLLEKRQLKDLAKKINFSQLFLIIRYFVRSIIKKDK</sequence>
<dbReference type="Gene3D" id="3.90.550.20">
    <property type="match status" value="1"/>
</dbReference>
<dbReference type="GO" id="GO:0051999">
    <property type="term" value="P:mannosyl-inositol phosphorylceramide biosynthetic process"/>
    <property type="evidence" value="ECO:0007669"/>
    <property type="project" value="TreeGrafter"/>
</dbReference>
<reference evidence="2 3" key="1">
    <citation type="journal article" date="2016" name="Sci. Rep.">
        <title>Genomic and phenotypic characterization of the species Acinetobacter venetianus.</title>
        <authorList>
            <person name="Fondi M."/>
            <person name="Maida I."/>
            <person name="Perrin E."/>
            <person name="Orlandini V."/>
            <person name="La Torre L."/>
            <person name="Bosi E."/>
            <person name="Negroni A."/>
            <person name="Zanaroli G."/>
            <person name="Fava F."/>
            <person name="Decorosi F."/>
            <person name="Giovannetti L."/>
            <person name="Viti C."/>
            <person name="Vaneechoutte M."/>
            <person name="Dijkshoorn L."/>
            <person name="Fani R."/>
        </authorList>
    </citation>
    <scope>NUCLEOTIDE SEQUENCE [LARGE SCALE GENOMIC DNA]</scope>
    <source>
        <strain evidence="2 3">LUH13518</strain>
    </source>
</reference>
<dbReference type="GO" id="GO:0016020">
    <property type="term" value="C:membrane"/>
    <property type="evidence" value="ECO:0007669"/>
    <property type="project" value="GOC"/>
</dbReference>
<dbReference type="EMBL" id="JRHX01000013">
    <property type="protein sequence ID" value="KXZ72959.1"/>
    <property type="molecule type" value="Genomic_DNA"/>
</dbReference>
<dbReference type="PANTHER" id="PTHR32385:SF15">
    <property type="entry name" value="INOSITOL PHOSPHOCERAMIDE MANNOSYLTRANSFERASE 1"/>
    <property type="match status" value="1"/>
</dbReference>
<dbReference type="SUPFAM" id="SSF53448">
    <property type="entry name" value="Nucleotide-diphospho-sugar transferases"/>
    <property type="match status" value="1"/>
</dbReference>
<dbReference type="InterPro" id="IPR007577">
    <property type="entry name" value="GlycoTrfase_DXD_sugar-bd_CS"/>
</dbReference>
<organism evidence="2 3">
    <name type="scientific">Acinetobacter venetianus</name>
    <dbReference type="NCBI Taxonomy" id="52133"/>
    <lineage>
        <taxon>Bacteria</taxon>
        <taxon>Pseudomonadati</taxon>
        <taxon>Pseudomonadota</taxon>
        <taxon>Gammaproteobacteria</taxon>
        <taxon>Moraxellales</taxon>
        <taxon>Moraxellaceae</taxon>
        <taxon>Acinetobacter</taxon>
    </lineage>
</organism>
<name>A0A150I0Q1_9GAMM</name>
<dbReference type="InterPro" id="IPR029044">
    <property type="entry name" value="Nucleotide-diphossugar_trans"/>
</dbReference>
<gene>
    <name evidence="2" type="ORF">AVENLUH13518_00206</name>
</gene>
<protein>
    <submittedName>
        <fullName evidence="2">Glycosyltransferase sugar-binding region containing DXD motif protein</fullName>
    </submittedName>
</protein>
<dbReference type="RefSeq" id="WP_061523687.1">
    <property type="nucleotide sequence ID" value="NZ_JRHX01000013.1"/>
</dbReference>
<keyword evidence="1 2" id="KW-0808">Transferase</keyword>
<dbReference type="InterPro" id="IPR051706">
    <property type="entry name" value="Glycosyltransferase_domain"/>
</dbReference>
<evidence type="ECO:0000256" key="1">
    <source>
        <dbReference type="ARBA" id="ARBA00022679"/>
    </source>
</evidence>
<comment type="caution">
    <text evidence="2">The sequence shown here is derived from an EMBL/GenBank/DDBJ whole genome shotgun (WGS) entry which is preliminary data.</text>
</comment>
<evidence type="ECO:0000313" key="3">
    <source>
        <dbReference type="Proteomes" id="UP000075544"/>
    </source>
</evidence>
<evidence type="ECO:0000313" key="2">
    <source>
        <dbReference type="EMBL" id="KXZ72959.1"/>
    </source>
</evidence>
<dbReference type="AlphaFoldDB" id="A0A150I0Q1"/>
<dbReference type="GO" id="GO:0000030">
    <property type="term" value="F:mannosyltransferase activity"/>
    <property type="evidence" value="ECO:0007669"/>
    <property type="project" value="TreeGrafter"/>
</dbReference>